<evidence type="ECO:0000256" key="7">
    <source>
        <dbReference type="RuleBase" id="RU000488"/>
    </source>
</evidence>
<dbReference type="InterPro" id="IPR018108">
    <property type="entry name" value="MCP_transmembrane"/>
</dbReference>
<keyword evidence="4" id="KW-0677">Repeat</keyword>
<evidence type="ECO:0000256" key="5">
    <source>
        <dbReference type="ARBA" id="ARBA00023136"/>
    </source>
</evidence>
<reference evidence="9" key="1">
    <citation type="journal article" date="2019" name="Science">
        <title>Mutation of a bHLH transcription factor allowed almond domestication.</title>
        <authorList>
            <person name="Sanchez-Perez R."/>
            <person name="Pavan S."/>
            <person name="Mazzeo R."/>
            <person name="Moldovan C."/>
            <person name="Aiese Cigliano R."/>
            <person name="Del Cueto J."/>
            <person name="Ricciardi F."/>
            <person name="Lotti C."/>
            <person name="Ricciardi L."/>
            <person name="Dicenta F."/>
            <person name="Lopez-Marques R.L."/>
            <person name="Lindberg Moller B."/>
        </authorList>
    </citation>
    <scope>NUCLEOTIDE SEQUENCE</scope>
</reference>
<feature type="repeat" description="Solcar" evidence="6">
    <location>
        <begin position="332"/>
        <end position="417"/>
    </location>
</feature>
<evidence type="ECO:0000256" key="2">
    <source>
        <dbReference type="ARBA" id="ARBA00022448"/>
    </source>
</evidence>
<dbReference type="AlphaFoldDB" id="A0A5H2XJ36"/>
<feature type="repeat" description="Solcar" evidence="6">
    <location>
        <begin position="224"/>
        <end position="312"/>
    </location>
</feature>
<dbReference type="PANTHER" id="PTHR46080:SF3">
    <property type="entry name" value="MITOCHONDRIAL SUBSTRATE CARRIER FAMILY PROTEIN"/>
    <property type="match status" value="1"/>
</dbReference>
<evidence type="ECO:0000313" key="9">
    <source>
        <dbReference type="EMBL" id="BBN68228.1"/>
    </source>
</evidence>
<comment type="similarity">
    <text evidence="7">Belongs to the mitochondrial carrier (TC 2.A.29) family.</text>
</comment>
<sequence>MLQQHSKNLINDPANQPCNYVLLTAGHEAPKHRRVSELTSRHLQAIENSPKNYSKTREKSFLAVSLSRVNSFDQTPSCLTDTLPKDEFLTRPQDSAFFVGFTFDDPMAAPNSIGNTEINWDKLDKTKFYVVGAGLFTGVTVALYPVSVVKTRLQVASKDALERDTFSVVRGILKADGIPGLYRGFGTVITGAIPARIIFLTALETTKVAAFKMVEPFKLSEPTEAALANGLAGMTASLFSQAVFVPIDVISQRLMVQGYSGHAKYSGGMDVARKVIKSDGIRGLYRGFGLSVMTYSPSSAVWWASYGSSQRLIWSFLGQGSGSDEAVPGVGKIVLVQAAGGIVAGATASCITTPLDTIKTRLQVMGHEKRPTAREVVKGLIRDDGWKGFYRGLGPRFFSMSAWGTSMILAYEYLKRLCAKDE</sequence>
<dbReference type="InterPro" id="IPR023395">
    <property type="entry name" value="MCP_dom_sf"/>
</dbReference>
<keyword evidence="3 6" id="KW-0812">Transmembrane</keyword>
<evidence type="ECO:0000256" key="6">
    <source>
        <dbReference type="PROSITE-ProRule" id="PRU00282"/>
    </source>
</evidence>
<dbReference type="Gene3D" id="1.50.40.10">
    <property type="entry name" value="Mitochondrial carrier domain"/>
    <property type="match status" value="1"/>
</dbReference>
<dbReference type="GO" id="GO:0016020">
    <property type="term" value="C:membrane"/>
    <property type="evidence" value="ECO:0007669"/>
    <property type="project" value="UniProtKB-SubCell"/>
</dbReference>
<dbReference type="Pfam" id="PF00153">
    <property type="entry name" value="Mito_carr"/>
    <property type="match status" value="3"/>
</dbReference>
<protein>
    <submittedName>
        <fullName evidence="9">Mitochondrial substrate carrier family protein</fullName>
    </submittedName>
</protein>
<dbReference type="FunFam" id="1.50.40.10:FF:000148">
    <property type="entry name" value="Mitochondrial substrate carrier family protein"/>
    <property type="match status" value="1"/>
</dbReference>
<evidence type="ECO:0000256" key="1">
    <source>
        <dbReference type="ARBA" id="ARBA00004141"/>
    </source>
</evidence>
<dbReference type="PRINTS" id="PR00926">
    <property type="entry name" value="MITOCARRIER"/>
</dbReference>
<feature type="transmembrane region" description="Helical" evidence="8">
    <location>
        <begin position="128"/>
        <end position="146"/>
    </location>
</feature>
<dbReference type="InterPro" id="IPR002067">
    <property type="entry name" value="MCP"/>
</dbReference>
<keyword evidence="2 7" id="KW-0813">Transport</keyword>
<keyword evidence="5 6" id="KW-0472">Membrane</keyword>
<dbReference type="SUPFAM" id="SSF103506">
    <property type="entry name" value="Mitochondrial carrier"/>
    <property type="match status" value="1"/>
</dbReference>
<proteinExistence type="inferred from homology"/>
<gene>
    <name evidence="9" type="ORF">Prudu_340S000100</name>
</gene>
<comment type="subcellular location">
    <subcellularLocation>
        <location evidence="1">Membrane</location>
        <topology evidence="1">Multi-pass membrane protein</topology>
    </subcellularLocation>
</comment>
<evidence type="ECO:0000256" key="8">
    <source>
        <dbReference type="SAM" id="Phobius"/>
    </source>
</evidence>
<dbReference type="EMBL" id="AP020677">
    <property type="protein sequence ID" value="BBN68228.1"/>
    <property type="molecule type" value="Genomic_DNA"/>
</dbReference>
<feature type="repeat" description="Solcar" evidence="6">
    <location>
        <begin position="125"/>
        <end position="209"/>
    </location>
</feature>
<evidence type="ECO:0000256" key="3">
    <source>
        <dbReference type="ARBA" id="ARBA00022692"/>
    </source>
</evidence>
<accession>A0A5H2XJ36</accession>
<dbReference type="GO" id="GO:0055085">
    <property type="term" value="P:transmembrane transport"/>
    <property type="evidence" value="ECO:0007669"/>
    <property type="project" value="InterPro"/>
</dbReference>
<evidence type="ECO:0000256" key="4">
    <source>
        <dbReference type="ARBA" id="ARBA00022737"/>
    </source>
</evidence>
<dbReference type="PROSITE" id="PS50920">
    <property type="entry name" value="SOLCAR"/>
    <property type="match status" value="3"/>
</dbReference>
<keyword evidence="8" id="KW-1133">Transmembrane helix</keyword>
<name>A0A5H2XJ36_PRUDU</name>
<organism evidence="9">
    <name type="scientific">Prunus dulcis</name>
    <name type="common">Almond</name>
    <name type="synonym">Amygdalus dulcis</name>
    <dbReference type="NCBI Taxonomy" id="3755"/>
    <lineage>
        <taxon>Eukaryota</taxon>
        <taxon>Viridiplantae</taxon>
        <taxon>Streptophyta</taxon>
        <taxon>Embryophyta</taxon>
        <taxon>Tracheophyta</taxon>
        <taxon>Spermatophyta</taxon>
        <taxon>Magnoliopsida</taxon>
        <taxon>eudicotyledons</taxon>
        <taxon>Gunneridae</taxon>
        <taxon>Pentapetalae</taxon>
        <taxon>rosids</taxon>
        <taxon>fabids</taxon>
        <taxon>Rosales</taxon>
        <taxon>Rosaceae</taxon>
        <taxon>Amygdaloideae</taxon>
        <taxon>Amygdaleae</taxon>
        <taxon>Prunus</taxon>
    </lineage>
</organism>
<dbReference type="PANTHER" id="PTHR46080">
    <property type="entry name" value="MITOCHONDRIAL SUBSTRATE CARRIER FAMILY PROTEIN J"/>
    <property type="match status" value="1"/>
</dbReference>